<feature type="transmembrane region" description="Helical" evidence="1">
    <location>
        <begin position="238"/>
        <end position="256"/>
    </location>
</feature>
<name>A0A8J7KGU7_9ACTN</name>
<dbReference type="RefSeq" id="WP_197004599.1">
    <property type="nucleotide sequence ID" value="NZ_BONS01000024.1"/>
</dbReference>
<dbReference type="Proteomes" id="UP000622552">
    <property type="component" value="Unassembled WGS sequence"/>
</dbReference>
<dbReference type="GO" id="GO:0140359">
    <property type="term" value="F:ABC-type transporter activity"/>
    <property type="evidence" value="ECO:0007669"/>
    <property type="project" value="InterPro"/>
</dbReference>
<reference evidence="2" key="1">
    <citation type="submission" date="2020-11" db="EMBL/GenBank/DDBJ databases">
        <title>Sequencing the genomes of 1000 actinobacteria strains.</title>
        <authorList>
            <person name="Klenk H.-P."/>
        </authorList>
    </citation>
    <scope>NUCLEOTIDE SEQUENCE</scope>
    <source>
        <strain evidence="2">DSM 45356</strain>
    </source>
</reference>
<organism evidence="2 3">
    <name type="scientific">Longispora fulva</name>
    <dbReference type="NCBI Taxonomy" id="619741"/>
    <lineage>
        <taxon>Bacteria</taxon>
        <taxon>Bacillati</taxon>
        <taxon>Actinomycetota</taxon>
        <taxon>Actinomycetes</taxon>
        <taxon>Micromonosporales</taxon>
        <taxon>Micromonosporaceae</taxon>
        <taxon>Longispora</taxon>
    </lineage>
</organism>
<accession>A0A8J7KGU7</accession>
<keyword evidence="3" id="KW-1185">Reference proteome</keyword>
<sequence length="263" mass="27003">MSHNVFTKTLWDARRSLIGWSVGTTLVALMYASFFPSLSGGAMDDALKSLPEALKEGFHLDDLGSAAGYLGANTFGIVVPLLVLFFGASTGARAIAGDEESGQLDLLLAHPVSRTGLVLQRFGALAAGSTGIAVLVFGGLVAIRSTAQLTAVSVTNLAAQCLNLALLGIVFGALALCAGGIVGRRGLVFATTAAVGIVSYAANSFGPQLGFALAQKASPFYYYLGGSPLKNGFQWGDAGILAAASVVLVGIGLWAFDRRDINT</sequence>
<protein>
    <submittedName>
        <fullName evidence="2">ABC-2 type transport system permease protein</fullName>
    </submittedName>
</protein>
<dbReference type="Pfam" id="PF12679">
    <property type="entry name" value="ABC2_membrane_2"/>
    <property type="match status" value="1"/>
</dbReference>
<comment type="caution">
    <text evidence="2">The sequence shown here is derived from an EMBL/GenBank/DDBJ whole genome shotgun (WGS) entry which is preliminary data.</text>
</comment>
<keyword evidence="1" id="KW-0472">Membrane</keyword>
<evidence type="ECO:0000256" key="1">
    <source>
        <dbReference type="SAM" id="Phobius"/>
    </source>
</evidence>
<evidence type="ECO:0000313" key="2">
    <source>
        <dbReference type="EMBL" id="MBG6137775.1"/>
    </source>
</evidence>
<proteinExistence type="predicted"/>
<feature type="transmembrane region" description="Helical" evidence="1">
    <location>
        <begin position="157"/>
        <end position="179"/>
    </location>
</feature>
<feature type="transmembrane region" description="Helical" evidence="1">
    <location>
        <begin position="66"/>
        <end position="86"/>
    </location>
</feature>
<feature type="transmembrane region" description="Helical" evidence="1">
    <location>
        <begin position="17"/>
        <end position="35"/>
    </location>
</feature>
<dbReference type="AlphaFoldDB" id="A0A8J7KGU7"/>
<keyword evidence="1" id="KW-1133">Transmembrane helix</keyword>
<gene>
    <name evidence="2" type="ORF">IW245_003969</name>
</gene>
<keyword evidence="1" id="KW-0812">Transmembrane</keyword>
<dbReference type="GO" id="GO:0005886">
    <property type="term" value="C:plasma membrane"/>
    <property type="evidence" value="ECO:0007669"/>
    <property type="project" value="UniProtKB-SubCell"/>
</dbReference>
<feature type="transmembrane region" description="Helical" evidence="1">
    <location>
        <begin position="186"/>
        <end position="203"/>
    </location>
</feature>
<evidence type="ECO:0000313" key="3">
    <source>
        <dbReference type="Proteomes" id="UP000622552"/>
    </source>
</evidence>
<feature type="transmembrane region" description="Helical" evidence="1">
    <location>
        <begin position="122"/>
        <end position="145"/>
    </location>
</feature>
<dbReference type="EMBL" id="JADOUF010000001">
    <property type="protein sequence ID" value="MBG6137775.1"/>
    <property type="molecule type" value="Genomic_DNA"/>
</dbReference>